<comment type="catalytic activity">
    <reaction evidence="7">
        <text>L-seryl-[protein] + ATP = O-phospho-L-seryl-[protein] + ADP + H(+)</text>
        <dbReference type="Rhea" id="RHEA:17989"/>
        <dbReference type="Rhea" id="RHEA-COMP:9863"/>
        <dbReference type="Rhea" id="RHEA-COMP:11604"/>
        <dbReference type="ChEBI" id="CHEBI:15378"/>
        <dbReference type="ChEBI" id="CHEBI:29999"/>
        <dbReference type="ChEBI" id="CHEBI:30616"/>
        <dbReference type="ChEBI" id="CHEBI:83421"/>
        <dbReference type="ChEBI" id="CHEBI:456216"/>
        <dbReference type="EC" id="2.7.12.2"/>
    </reaction>
</comment>
<evidence type="ECO:0000256" key="2">
    <source>
        <dbReference type="ARBA" id="ARBA00022741"/>
    </source>
</evidence>
<evidence type="ECO:0000256" key="4">
    <source>
        <dbReference type="ARBA" id="ARBA00022840"/>
    </source>
</evidence>
<dbReference type="SUPFAM" id="SSF56112">
    <property type="entry name" value="Protein kinase-like (PK-like)"/>
    <property type="match status" value="1"/>
</dbReference>
<evidence type="ECO:0000256" key="6">
    <source>
        <dbReference type="ARBA" id="ARBA00038999"/>
    </source>
</evidence>
<organism evidence="11 12">
    <name type="scientific">Phytophthora kernoviae</name>
    <dbReference type="NCBI Taxonomy" id="325452"/>
    <lineage>
        <taxon>Eukaryota</taxon>
        <taxon>Sar</taxon>
        <taxon>Stramenopiles</taxon>
        <taxon>Oomycota</taxon>
        <taxon>Peronosporomycetes</taxon>
        <taxon>Peronosporales</taxon>
        <taxon>Peronosporaceae</taxon>
        <taxon>Phytophthora</taxon>
    </lineage>
</organism>
<comment type="similarity">
    <text evidence="5">Belongs to the protein kinase superfamily. STE Ser/Thr protein kinase family. MAP kinase kinase subfamily.</text>
</comment>
<comment type="catalytic activity">
    <reaction evidence="9">
        <text>L-tyrosyl-[protein] + ATP = O-phospho-L-tyrosyl-[protein] + ADP + H(+)</text>
        <dbReference type="Rhea" id="RHEA:10596"/>
        <dbReference type="Rhea" id="RHEA-COMP:10136"/>
        <dbReference type="Rhea" id="RHEA-COMP:20101"/>
        <dbReference type="ChEBI" id="CHEBI:15378"/>
        <dbReference type="ChEBI" id="CHEBI:30616"/>
        <dbReference type="ChEBI" id="CHEBI:46858"/>
        <dbReference type="ChEBI" id="CHEBI:61978"/>
        <dbReference type="ChEBI" id="CHEBI:456216"/>
        <dbReference type="EC" id="2.7.12.2"/>
    </reaction>
</comment>
<evidence type="ECO:0000259" key="10">
    <source>
        <dbReference type="PROSITE" id="PS50011"/>
    </source>
</evidence>
<keyword evidence="2" id="KW-0547">Nucleotide-binding</keyword>
<evidence type="ECO:0000256" key="1">
    <source>
        <dbReference type="ARBA" id="ARBA00022679"/>
    </source>
</evidence>
<proteinExistence type="inferred from homology"/>
<accession>A0A421G2P8</accession>
<dbReference type="GO" id="GO:0004708">
    <property type="term" value="F:MAP kinase kinase activity"/>
    <property type="evidence" value="ECO:0007669"/>
    <property type="project" value="UniProtKB-EC"/>
</dbReference>
<evidence type="ECO:0000256" key="3">
    <source>
        <dbReference type="ARBA" id="ARBA00022777"/>
    </source>
</evidence>
<keyword evidence="4" id="KW-0067">ATP-binding</keyword>
<dbReference type="Proteomes" id="UP000284657">
    <property type="component" value="Unassembled WGS sequence"/>
</dbReference>
<dbReference type="InterPro" id="IPR011009">
    <property type="entry name" value="Kinase-like_dom_sf"/>
</dbReference>
<gene>
    <name evidence="11" type="ORF">BBJ29_005155</name>
</gene>
<evidence type="ECO:0000256" key="8">
    <source>
        <dbReference type="ARBA" id="ARBA00049299"/>
    </source>
</evidence>
<name>A0A421G2P8_9STRA</name>
<dbReference type="AlphaFoldDB" id="A0A421G2P8"/>
<keyword evidence="3" id="KW-0418">Kinase</keyword>
<protein>
    <recommendedName>
        <fullName evidence="6">mitogen-activated protein kinase kinase</fullName>
        <ecNumber evidence="6">2.7.12.2</ecNumber>
    </recommendedName>
</protein>
<dbReference type="GO" id="GO:0005524">
    <property type="term" value="F:ATP binding"/>
    <property type="evidence" value="ECO:0007669"/>
    <property type="project" value="UniProtKB-KW"/>
</dbReference>
<comment type="catalytic activity">
    <reaction evidence="8">
        <text>L-threonyl-[protein] + ATP = O-phospho-L-threonyl-[protein] + ADP + H(+)</text>
        <dbReference type="Rhea" id="RHEA:46608"/>
        <dbReference type="Rhea" id="RHEA-COMP:11060"/>
        <dbReference type="Rhea" id="RHEA-COMP:11605"/>
        <dbReference type="ChEBI" id="CHEBI:15378"/>
        <dbReference type="ChEBI" id="CHEBI:30013"/>
        <dbReference type="ChEBI" id="CHEBI:30616"/>
        <dbReference type="ChEBI" id="CHEBI:61977"/>
        <dbReference type="ChEBI" id="CHEBI:456216"/>
        <dbReference type="EC" id="2.7.12.2"/>
    </reaction>
</comment>
<dbReference type="Gene3D" id="1.10.510.10">
    <property type="entry name" value="Transferase(Phosphotransferase) domain 1"/>
    <property type="match status" value="1"/>
</dbReference>
<evidence type="ECO:0000256" key="5">
    <source>
        <dbReference type="ARBA" id="ARBA00038035"/>
    </source>
</evidence>
<dbReference type="InterPro" id="IPR001245">
    <property type="entry name" value="Ser-Thr/Tyr_kinase_cat_dom"/>
</dbReference>
<evidence type="ECO:0000313" key="12">
    <source>
        <dbReference type="Proteomes" id="UP000284657"/>
    </source>
</evidence>
<feature type="domain" description="Protein kinase" evidence="10">
    <location>
        <begin position="1"/>
        <end position="140"/>
    </location>
</feature>
<evidence type="ECO:0000256" key="7">
    <source>
        <dbReference type="ARBA" id="ARBA00049014"/>
    </source>
</evidence>
<dbReference type="EC" id="2.7.12.2" evidence="6"/>
<dbReference type="Pfam" id="PF07714">
    <property type="entry name" value="PK_Tyr_Ser-Thr"/>
    <property type="match status" value="1"/>
</dbReference>
<evidence type="ECO:0000313" key="11">
    <source>
        <dbReference type="EMBL" id="RLN59830.1"/>
    </source>
</evidence>
<reference evidence="11 12" key="1">
    <citation type="submission" date="2018-07" db="EMBL/GenBank/DDBJ databases">
        <title>Genome sequencing of oomycete isolates from Chile give support for New Zealand origin for Phytophthora kernoviae and make available the first Nothophytophthora sp. genome.</title>
        <authorList>
            <person name="Studholme D.J."/>
            <person name="Sanfuentes E."/>
            <person name="Panda P."/>
            <person name="Hill R."/>
            <person name="Sambles C."/>
            <person name="Grant M."/>
            <person name="Williams N.M."/>
            <person name="Mcdougal R.L."/>
        </authorList>
    </citation>
    <scope>NUCLEOTIDE SEQUENCE [LARGE SCALE GENOMIC DNA]</scope>
    <source>
        <strain evidence="11">Chile7</strain>
    </source>
</reference>
<dbReference type="InterPro" id="IPR000719">
    <property type="entry name" value="Prot_kinase_dom"/>
</dbReference>
<dbReference type="PROSITE" id="PS50011">
    <property type="entry name" value="PROTEIN_KINASE_DOM"/>
    <property type="match status" value="1"/>
</dbReference>
<comment type="caution">
    <text evidence="11">The sequence shown here is derived from an EMBL/GenBank/DDBJ whole genome shotgun (WGS) entry which is preliminary data.</text>
</comment>
<dbReference type="PANTHER" id="PTHR48013:SF9">
    <property type="entry name" value="DUAL SPECIFICITY MITOGEN-ACTIVATED PROTEIN KINASE KINASE 5"/>
    <property type="match status" value="1"/>
</dbReference>
<dbReference type="PANTHER" id="PTHR48013">
    <property type="entry name" value="DUAL SPECIFICITY MITOGEN-ACTIVATED PROTEIN KINASE KINASE 5-RELATED"/>
    <property type="match status" value="1"/>
</dbReference>
<evidence type="ECO:0000256" key="9">
    <source>
        <dbReference type="ARBA" id="ARBA00051693"/>
    </source>
</evidence>
<sequence length="197" mass="22395">MVIRCDLKCNQILVSKDGVGMLTDFGLSFLTTVASGEKTVGAIRWKAPERIHKDNPVAPSVQSDVYSFGICVVEVVTGEVPWGSLPDPVVKFHMTRQKLLQRPKAFTNDKQWELVYRLCTFDPTKRIKLSDAINQLHEFAEEERFQERLKEMAMDDEKEEKENEVVGMAMTTAEDHKPVHGTRGSIHALIKMRLIHS</sequence>
<keyword evidence="1" id="KW-0808">Transferase</keyword>
<dbReference type="EMBL" id="MBAD02001015">
    <property type="protein sequence ID" value="RLN59830.1"/>
    <property type="molecule type" value="Genomic_DNA"/>
</dbReference>